<dbReference type="AlphaFoldDB" id="A0A3M8X954"/>
<organism evidence="3 4">
    <name type="scientific">Streptomyces botrytidirepellens</name>
    <dbReference type="NCBI Taxonomy" id="2486417"/>
    <lineage>
        <taxon>Bacteria</taxon>
        <taxon>Bacillati</taxon>
        <taxon>Actinomycetota</taxon>
        <taxon>Actinomycetes</taxon>
        <taxon>Kitasatosporales</taxon>
        <taxon>Streptomycetaceae</taxon>
        <taxon>Streptomyces</taxon>
    </lineage>
</organism>
<keyword evidence="3" id="KW-0347">Helicase</keyword>
<dbReference type="Pfam" id="PF03457">
    <property type="entry name" value="HA"/>
    <property type="match status" value="4"/>
</dbReference>
<dbReference type="InterPro" id="IPR001650">
    <property type="entry name" value="Helicase_C-like"/>
</dbReference>
<dbReference type="GO" id="GO:0005524">
    <property type="term" value="F:ATP binding"/>
    <property type="evidence" value="ECO:0007669"/>
    <property type="project" value="InterPro"/>
</dbReference>
<evidence type="ECO:0000313" key="3">
    <source>
        <dbReference type="EMBL" id="RNG37355.1"/>
    </source>
</evidence>
<dbReference type="Pfam" id="PF00271">
    <property type="entry name" value="Helicase_C"/>
    <property type="match status" value="1"/>
</dbReference>
<keyword evidence="3" id="KW-0067">ATP-binding</keyword>
<dbReference type="InterPro" id="IPR006935">
    <property type="entry name" value="Helicase/UvrB_N"/>
</dbReference>
<dbReference type="SUPFAM" id="SSF52540">
    <property type="entry name" value="P-loop containing nucleoside triphosphate hydrolases"/>
    <property type="match status" value="1"/>
</dbReference>
<dbReference type="Gene3D" id="6.10.140.530">
    <property type="match status" value="3"/>
</dbReference>
<dbReference type="Gene3D" id="3.40.50.300">
    <property type="entry name" value="P-loop containing nucleotide triphosphate hydrolases"/>
    <property type="match status" value="2"/>
</dbReference>
<dbReference type="PANTHER" id="PTHR33418">
    <property type="entry name" value="HELICASE-ASSOCIATED"/>
    <property type="match status" value="1"/>
</dbReference>
<proteinExistence type="predicted"/>
<dbReference type="CDD" id="cd18785">
    <property type="entry name" value="SF2_C"/>
    <property type="match status" value="1"/>
</dbReference>
<dbReference type="SMART" id="SM00490">
    <property type="entry name" value="HELICc"/>
    <property type="match status" value="1"/>
</dbReference>
<comment type="caution">
    <text evidence="3">The sequence shown here is derived from an EMBL/GenBank/DDBJ whole genome shotgun (WGS) entry which is preliminary data.</text>
</comment>
<reference evidence="3 4" key="1">
    <citation type="submission" date="2018-11" db="EMBL/GenBank/DDBJ databases">
        <title>The Potential of Streptomyces as Biocontrol Agents against the Tomato grey mould, Botrytis cinerea (Gray mold) Frontiers in Microbiology.</title>
        <authorList>
            <person name="Li D."/>
        </authorList>
    </citation>
    <scope>NUCLEOTIDE SEQUENCE [LARGE SCALE GENOMIC DNA]</scope>
    <source>
        <strain evidence="3 4">NEAU-LD23</strain>
    </source>
</reference>
<keyword evidence="4" id="KW-1185">Reference proteome</keyword>
<dbReference type="GO" id="GO:0016787">
    <property type="term" value="F:hydrolase activity"/>
    <property type="evidence" value="ECO:0007669"/>
    <property type="project" value="InterPro"/>
</dbReference>
<protein>
    <submittedName>
        <fullName evidence="3">Helicase</fullName>
    </submittedName>
</protein>
<feature type="domain" description="Helicase ATP-binding" evidence="1">
    <location>
        <begin position="53"/>
        <end position="242"/>
    </location>
</feature>
<dbReference type="InterPro" id="IPR005114">
    <property type="entry name" value="Helicase_assoc"/>
</dbReference>
<keyword evidence="3" id="KW-0378">Hydrolase</keyword>
<accession>A0A3M8X954</accession>
<dbReference type="Pfam" id="PF04851">
    <property type="entry name" value="ResIII"/>
    <property type="match status" value="1"/>
</dbReference>
<dbReference type="PROSITE" id="PS51194">
    <property type="entry name" value="HELICASE_CTER"/>
    <property type="match status" value="1"/>
</dbReference>
<dbReference type="PROSITE" id="PS51192">
    <property type="entry name" value="HELICASE_ATP_BIND_1"/>
    <property type="match status" value="1"/>
</dbReference>
<sequence>MEAASRVDSPVPVLSDPRSLEEEVFVLNPVSDRAESSLIRLWPHQEETVVAATRTFGTSARTTAVMACGLGKTRVGCEVAHEIARHGRILIVAPTIDLVGQTLHAWENHRGGTELGRVVAVCSDDDALVDHDGRHLNVNQTLVTTDPQQVAEFTVRAGRVTVASTYQSLPVLATAHAEAGLPPWDLVIVDEAHRAAGRADKAWAMVHDDAVLPAQRRLYLTATPRIVAGGDLTVSMDNEKVFGPICHEVPFSRGIELGLLADYRLIVAVVTDEEMRALAEGQQTHFRVGASGLSGGMLARQIAVLRAAHEHGIRKMITYHHLVDDARWFAATLPRTAAEVLPAHERPVGTVWAGHVHGGQRAGERRAVLERLRTGTDGLTVVANARVLTEGIDVPAVDGVAFLNPRDSVIDIIQALGRAMRTGGRRDKVASIIVPVLVKEGTDPHEALLGSPFAPVLRVAQALRATDDALGKRLDAARRNLGASGDMDMNIGKRDEARGELPEWLSVTGIPVPPQFAKAISVRIVRSASSSWEENIAACALYRQEHGHLTPPQGWSTPRGLPLYNWLEHQKIRYRDGVITEQEIAELEAHGMVWNRLDALWEQFVADLKEFRDEYGHLDVPQHYVNAHGRRLGTQVQTRRMTFDELSAERSAELLNLGFVPRVLDHRWHRYFNAWLAYKQQHGDPIVPRGYVTDDGLKLGQWRISQLKRYRAGTMPAERARLVAQHRMHHNGPEVHRQRHLEALRDFRNRHGHVRVPYNHVTDTGLKLGEWLITQRGNLRKGNLKPEQAKELAELGVRTTRGGT</sequence>
<dbReference type="PANTHER" id="PTHR33418:SF1">
    <property type="entry name" value="HELICASE-ASSOCIATED DOMAIN-CONTAINING PROTEIN"/>
    <property type="match status" value="1"/>
</dbReference>
<dbReference type="GO" id="GO:0004386">
    <property type="term" value="F:helicase activity"/>
    <property type="evidence" value="ECO:0007669"/>
    <property type="project" value="UniProtKB-KW"/>
</dbReference>
<evidence type="ECO:0000313" key="4">
    <source>
        <dbReference type="Proteomes" id="UP000275401"/>
    </source>
</evidence>
<dbReference type="GO" id="GO:0003677">
    <property type="term" value="F:DNA binding"/>
    <property type="evidence" value="ECO:0007669"/>
    <property type="project" value="InterPro"/>
</dbReference>
<dbReference type="Proteomes" id="UP000275401">
    <property type="component" value="Unassembled WGS sequence"/>
</dbReference>
<dbReference type="SMART" id="SM00487">
    <property type="entry name" value="DEXDc"/>
    <property type="match status" value="1"/>
</dbReference>
<dbReference type="InterPro" id="IPR027417">
    <property type="entry name" value="P-loop_NTPase"/>
</dbReference>
<gene>
    <name evidence="3" type="ORF">EEJ42_02210</name>
</gene>
<name>A0A3M8X954_9ACTN</name>
<feature type="domain" description="Helicase C-terminal" evidence="2">
    <location>
        <begin position="312"/>
        <end position="471"/>
    </location>
</feature>
<evidence type="ECO:0000259" key="2">
    <source>
        <dbReference type="PROSITE" id="PS51194"/>
    </source>
</evidence>
<dbReference type="InterPro" id="IPR014001">
    <property type="entry name" value="Helicase_ATP-bd"/>
</dbReference>
<keyword evidence="3" id="KW-0547">Nucleotide-binding</keyword>
<evidence type="ECO:0000259" key="1">
    <source>
        <dbReference type="PROSITE" id="PS51192"/>
    </source>
</evidence>
<dbReference type="EMBL" id="RIBZ01000032">
    <property type="protein sequence ID" value="RNG37355.1"/>
    <property type="molecule type" value="Genomic_DNA"/>
</dbReference>